<feature type="region of interest" description="Disordered" evidence="1">
    <location>
        <begin position="35"/>
        <end position="94"/>
    </location>
</feature>
<dbReference type="EMBL" id="JAYKXP010000129">
    <property type="protein sequence ID" value="KAK7024250.1"/>
    <property type="molecule type" value="Genomic_DNA"/>
</dbReference>
<comment type="caution">
    <text evidence="3">The sequence shown here is derived from an EMBL/GenBank/DDBJ whole genome shotgun (WGS) entry which is preliminary data.</text>
</comment>
<feature type="compositionally biased region" description="Low complexity" evidence="1">
    <location>
        <begin position="57"/>
        <end position="78"/>
    </location>
</feature>
<reference evidence="3 4" key="1">
    <citation type="submission" date="2024-01" db="EMBL/GenBank/DDBJ databases">
        <title>A draft genome for a cacao thread blight-causing isolate of Paramarasmius palmivorus.</title>
        <authorList>
            <person name="Baruah I.K."/>
            <person name="Bukari Y."/>
            <person name="Amoako-Attah I."/>
            <person name="Meinhardt L.W."/>
            <person name="Bailey B.A."/>
            <person name="Cohen S.P."/>
        </authorList>
    </citation>
    <scope>NUCLEOTIDE SEQUENCE [LARGE SCALE GENOMIC DNA]</scope>
    <source>
        <strain evidence="3 4">GH-12</strain>
    </source>
</reference>
<proteinExistence type="predicted"/>
<accession>A0AAW0BCQ9</accession>
<keyword evidence="4" id="KW-1185">Reference proteome</keyword>
<dbReference type="AlphaFoldDB" id="A0AAW0BCQ9"/>
<gene>
    <name evidence="2" type="ORF">VNI00_016454</name>
    <name evidence="3" type="ORF">VNI00_016467</name>
</gene>
<organism evidence="3 4">
    <name type="scientific">Paramarasmius palmivorus</name>
    <dbReference type="NCBI Taxonomy" id="297713"/>
    <lineage>
        <taxon>Eukaryota</taxon>
        <taxon>Fungi</taxon>
        <taxon>Dikarya</taxon>
        <taxon>Basidiomycota</taxon>
        <taxon>Agaricomycotina</taxon>
        <taxon>Agaricomycetes</taxon>
        <taxon>Agaricomycetidae</taxon>
        <taxon>Agaricales</taxon>
        <taxon>Marasmiineae</taxon>
        <taxon>Marasmiaceae</taxon>
        <taxon>Paramarasmius</taxon>
    </lineage>
</organism>
<protein>
    <submittedName>
        <fullName evidence="3">Uncharacterized protein</fullName>
    </submittedName>
</protein>
<evidence type="ECO:0000313" key="2">
    <source>
        <dbReference type="EMBL" id="KAK7024237.1"/>
    </source>
</evidence>
<dbReference type="Proteomes" id="UP001383192">
    <property type="component" value="Unassembled WGS sequence"/>
</dbReference>
<evidence type="ECO:0000313" key="4">
    <source>
        <dbReference type="Proteomes" id="UP001383192"/>
    </source>
</evidence>
<feature type="region of interest" description="Disordered" evidence="1">
    <location>
        <begin position="1"/>
        <end position="20"/>
    </location>
</feature>
<evidence type="ECO:0000256" key="1">
    <source>
        <dbReference type="SAM" id="MobiDB-lite"/>
    </source>
</evidence>
<name>A0AAW0BCQ9_9AGAR</name>
<dbReference type="EMBL" id="JAYKXP010000129">
    <property type="protein sequence ID" value="KAK7024237.1"/>
    <property type="molecule type" value="Genomic_DNA"/>
</dbReference>
<evidence type="ECO:0000313" key="3">
    <source>
        <dbReference type="EMBL" id="KAK7024250.1"/>
    </source>
</evidence>
<sequence length="199" mass="22552">MKVEITRTFASPRLPRPPKVIPLFATAVPLRQSRHVPSIQQYLHEKPRYHPYRGRSSRPANAADDDSSPSSSISASSPTEAIDRDSPLTDDSNDELDQLQPQVIWVKQPSGFKLANSGWDPSLIKSLRKTGKEAIQKYLKIGLNLSDQNRSALNDAREMLLEEFPDFRQHSNFWGADAVLRDQLKNMRDAHNARLRKQG</sequence>